<organism evidence="1 2">
    <name type="scientific">Bosea thiooxidans</name>
    <dbReference type="NCBI Taxonomy" id="53254"/>
    <lineage>
        <taxon>Bacteria</taxon>
        <taxon>Pseudomonadati</taxon>
        <taxon>Pseudomonadota</taxon>
        <taxon>Alphaproteobacteria</taxon>
        <taxon>Hyphomicrobiales</taxon>
        <taxon>Boseaceae</taxon>
        <taxon>Bosea</taxon>
    </lineage>
</organism>
<sequence>MGALLRRPGRALALARLAIPLLELLRIAAAKFFALGTTSFARRLFGALRIASAAFRCARRQFARTRPLGAVARHFVRRADDGGLSPGKS</sequence>
<dbReference type="EMBL" id="LMAR01000053">
    <property type="protein sequence ID" value="KQK29108.1"/>
    <property type="molecule type" value="Genomic_DNA"/>
</dbReference>
<evidence type="ECO:0000313" key="2">
    <source>
        <dbReference type="Proteomes" id="UP000051562"/>
    </source>
</evidence>
<evidence type="ECO:0000313" key="1">
    <source>
        <dbReference type="EMBL" id="KQK29108.1"/>
    </source>
</evidence>
<name>A0A0Q3KXR2_9HYPH</name>
<dbReference type="Proteomes" id="UP000051562">
    <property type="component" value="Unassembled WGS sequence"/>
</dbReference>
<accession>A0A0Q3KXR2</accession>
<dbReference type="AlphaFoldDB" id="A0A0Q3KXR2"/>
<reference evidence="1 2" key="1">
    <citation type="submission" date="2015-10" db="EMBL/GenBank/DDBJ databases">
        <title>Draft genome of Bosea thiooxidans.</title>
        <authorList>
            <person name="Wang X."/>
        </authorList>
    </citation>
    <scope>NUCLEOTIDE SEQUENCE [LARGE SCALE GENOMIC DNA]</scope>
    <source>
        <strain evidence="1 2">CGMCC 9174</strain>
    </source>
</reference>
<protein>
    <submittedName>
        <fullName evidence="1">Uncharacterized protein</fullName>
    </submittedName>
</protein>
<comment type="caution">
    <text evidence="1">The sequence shown here is derived from an EMBL/GenBank/DDBJ whole genome shotgun (WGS) entry which is preliminary data.</text>
</comment>
<keyword evidence="2" id="KW-1185">Reference proteome</keyword>
<gene>
    <name evidence="1" type="ORF">ARD30_20050</name>
</gene>
<proteinExistence type="predicted"/>